<dbReference type="OrthoDB" id="573082at2"/>
<dbReference type="InterPro" id="IPR009241">
    <property type="entry name" value="HigB-like"/>
</dbReference>
<keyword evidence="2" id="KW-1185">Reference proteome</keyword>
<sequence>MPIEIVAKGPVRTIAFAECRSGKPAKDFLEGLDPAQERKLRALFKITANHGESGNEQKFKKERGKIWAFKRDQMRVACFRQGNTFFLTHGFLKKEDRWPTAELDRADRIMQEHLASQH</sequence>
<evidence type="ECO:0008006" key="3">
    <source>
        <dbReference type="Google" id="ProtNLM"/>
    </source>
</evidence>
<evidence type="ECO:0000313" key="2">
    <source>
        <dbReference type="Proteomes" id="UP000315700"/>
    </source>
</evidence>
<dbReference type="InParanoid" id="A0A517S8J0"/>
<dbReference type="RefSeq" id="WP_145026769.1">
    <property type="nucleotide sequence ID" value="NZ_CP036271.1"/>
</dbReference>
<organism evidence="1 2">
    <name type="scientific">Caulifigura coniformis</name>
    <dbReference type="NCBI Taxonomy" id="2527983"/>
    <lineage>
        <taxon>Bacteria</taxon>
        <taxon>Pseudomonadati</taxon>
        <taxon>Planctomycetota</taxon>
        <taxon>Planctomycetia</taxon>
        <taxon>Planctomycetales</taxon>
        <taxon>Planctomycetaceae</taxon>
        <taxon>Caulifigura</taxon>
    </lineage>
</organism>
<proteinExistence type="predicted"/>
<evidence type="ECO:0000313" key="1">
    <source>
        <dbReference type="EMBL" id="QDT52429.1"/>
    </source>
</evidence>
<dbReference type="AlphaFoldDB" id="A0A517S8J0"/>
<accession>A0A517S8J0</accession>
<reference evidence="1 2" key="1">
    <citation type="submission" date="2019-02" db="EMBL/GenBank/DDBJ databases">
        <title>Deep-cultivation of Planctomycetes and their phenomic and genomic characterization uncovers novel biology.</title>
        <authorList>
            <person name="Wiegand S."/>
            <person name="Jogler M."/>
            <person name="Boedeker C."/>
            <person name="Pinto D."/>
            <person name="Vollmers J."/>
            <person name="Rivas-Marin E."/>
            <person name="Kohn T."/>
            <person name="Peeters S.H."/>
            <person name="Heuer A."/>
            <person name="Rast P."/>
            <person name="Oberbeckmann S."/>
            <person name="Bunk B."/>
            <person name="Jeske O."/>
            <person name="Meyerdierks A."/>
            <person name="Storesund J.E."/>
            <person name="Kallscheuer N."/>
            <person name="Luecker S."/>
            <person name="Lage O.M."/>
            <person name="Pohl T."/>
            <person name="Merkel B.J."/>
            <person name="Hornburger P."/>
            <person name="Mueller R.-W."/>
            <person name="Bruemmer F."/>
            <person name="Labrenz M."/>
            <person name="Spormann A.M."/>
            <person name="Op den Camp H."/>
            <person name="Overmann J."/>
            <person name="Amann R."/>
            <person name="Jetten M.S.M."/>
            <person name="Mascher T."/>
            <person name="Medema M.H."/>
            <person name="Devos D.P."/>
            <person name="Kaster A.-K."/>
            <person name="Ovreas L."/>
            <person name="Rohde M."/>
            <person name="Galperin M.Y."/>
            <person name="Jogler C."/>
        </authorList>
    </citation>
    <scope>NUCLEOTIDE SEQUENCE [LARGE SCALE GENOMIC DNA]</scope>
    <source>
        <strain evidence="1 2">Pan44</strain>
    </source>
</reference>
<dbReference type="EMBL" id="CP036271">
    <property type="protein sequence ID" value="QDT52429.1"/>
    <property type="molecule type" value="Genomic_DNA"/>
</dbReference>
<name>A0A517S8J0_9PLAN</name>
<gene>
    <name evidence="1" type="ORF">Pan44_04400</name>
</gene>
<dbReference type="KEGG" id="ccos:Pan44_04400"/>
<protein>
    <recommendedName>
        <fullName evidence="3">Type II toxin-antitoxin system RelE/ParE family toxin</fullName>
    </recommendedName>
</protein>
<dbReference type="Proteomes" id="UP000315700">
    <property type="component" value="Chromosome"/>
</dbReference>
<dbReference type="Pfam" id="PF05973">
    <property type="entry name" value="Gp49"/>
    <property type="match status" value="1"/>
</dbReference>